<dbReference type="AlphaFoldDB" id="A0A377Q5T6"/>
<name>A0A377Q5T6_9NEIS</name>
<evidence type="ECO:0000313" key="4">
    <source>
        <dbReference type="Proteomes" id="UP000295794"/>
    </source>
</evidence>
<sequence>MNGLHLKLAIALNHFLIKFGDRLNGHQQSHLQMYLNGKIYRFA</sequence>
<dbReference type="EMBL" id="SMBT01000026">
    <property type="protein sequence ID" value="TCU81189.1"/>
    <property type="molecule type" value="Genomic_DNA"/>
</dbReference>
<proteinExistence type="predicted"/>
<dbReference type="Proteomes" id="UP000255108">
    <property type="component" value="Unassembled WGS sequence"/>
</dbReference>
<keyword evidence="4" id="KW-1185">Reference proteome</keyword>
<protein>
    <submittedName>
        <fullName evidence="1">Uncharacterized protein</fullName>
    </submittedName>
</protein>
<accession>A0A377Q5T6</accession>
<evidence type="ECO:0000313" key="1">
    <source>
        <dbReference type="EMBL" id="STQ90167.1"/>
    </source>
</evidence>
<organism evidence="1 3">
    <name type="scientific">Iodobacter fluviatilis</name>
    <dbReference type="NCBI Taxonomy" id="537"/>
    <lineage>
        <taxon>Bacteria</taxon>
        <taxon>Pseudomonadati</taxon>
        <taxon>Pseudomonadota</taxon>
        <taxon>Betaproteobacteria</taxon>
        <taxon>Neisseriales</taxon>
        <taxon>Chitinibacteraceae</taxon>
        <taxon>Iodobacter</taxon>
    </lineage>
</organism>
<gene>
    <name evidence="2" type="ORF">EV682_12620</name>
    <name evidence="1" type="ORF">NCTC11159_01229</name>
</gene>
<reference evidence="1 3" key="1">
    <citation type="submission" date="2018-06" db="EMBL/GenBank/DDBJ databases">
        <authorList>
            <consortium name="Pathogen Informatics"/>
            <person name="Doyle S."/>
        </authorList>
    </citation>
    <scope>NUCLEOTIDE SEQUENCE [LARGE SCALE GENOMIC DNA]</scope>
    <source>
        <strain evidence="1 3">NCTC11159</strain>
    </source>
</reference>
<evidence type="ECO:0000313" key="2">
    <source>
        <dbReference type="EMBL" id="TCU81189.1"/>
    </source>
</evidence>
<dbReference type="EMBL" id="UGHR01000001">
    <property type="protein sequence ID" value="STQ90167.1"/>
    <property type="molecule type" value="Genomic_DNA"/>
</dbReference>
<evidence type="ECO:0000313" key="3">
    <source>
        <dbReference type="Proteomes" id="UP000255108"/>
    </source>
</evidence>
<dbReference type="Proteomes" id="UP000295794">
    <property type="component" value="Unassembled WGS sequence"/>
</dbReference>
<reference evidence="2 4" key="2">
    <citation type="submission" date="2019-03" db="EMBL/GenBank/DDBJ databases">
        <title>Genomic Encyclopedia of Type Strains, Phase IV (KMG-IV): sequencing the most valuable type-strain genomes for metagenomic binning, comparative biology and taxonomic classification.</title>
        <authorList>
            <person name="Goeker M."/>
        </authorList>
    </citation>
    <scope>NUCLEOTIDE SEQUENCE [LARGE SCALE GENOMIC DNA]</scope>
    <source>
        <strain evidence="2 4">DSM 3764</strain>
    </source>
</reference>